<proteinExistence type="predicted"/>
<keyword evidence="2" id="KW-1185">Reference proteome</keyword>
<comment type="caution">
    <text evidence="1">The sequence shown here is derived from an EMBL/GenBank/DDBJ whole genome shotgun (WGS) entry which is preliminary data.</text>
</comment>
<gene>
    <name evidence="1" type="ORF">DIURU_000339</name>
</gene>
<dbReference type="AlphaFoldDB" id="A0A642UYV1"/>
<dbReference type="RefSeq" id="XP_034014861.1">
    <property type="nucleotide sequence ID" value="XM_034156146.1"/>
</dbReference>
<dbReference type="Proteomes" id="UP000449547">
    <property type="component" value="Unassembled WGS sequence"/>
</dbReference>
<accession>A0A642UYV1</accession>
<dbReference type="OMA" id="TTAHEYK"/>
<dbReference type="Pfam" id="PF17235">
    <property type="entry name" value="STD1"/>
    <property type="match status" value="1"/>
</dbReference>
<dbReference type="GeneID" id="54778992"/>
<dbReference type="OrthoDB" id="4081967at2759"/>
<dbReference type="VEuPathDB" id="FungiDB:DIURU_000339"/>
<sequence length="304" mass="33696">MNRPSSQTPAHFKDSARHAIYQQLPLGGAGHEVSSVRSAPAPYYNPSSFRSSASSIFSSAKRSVRSAPSIYSSSTATIPEDQEAVSITVEQLVNDITLHETHFSGDAASSKEMAHISLGSGLQYQHQEMFIDWNLNATRCKLMLTHLPMVTSTPDFSYSSTLPQLVGDLARQCHIVLLSPTISDHDLIITLYSSNIYKEHDLDDVFRKNVAEVSVKQSRLLQIQQTSSFNNTHPALAHTYKEIAVRNYLINLAAAASTSHEYKVKLARLKSQAKARGDKVAKDVKKKLWDEVRAEVFHRAGLSE</sequence>
<dbReference type="InterPro" id="IPR035189">
    <property type="entry name" value="Std1/Mth1"/>
</dbReference>
<evidence type="ECO:0000313" key="2">
    <source>
        <dbReference type="Proteomes" id="UP000449547"/>
    </source>
</evidence>
<evidence type="ECO:0000313" key="1">
    <source>
        <dbReference type="EMBL" id="KAA8907929.1"/>
    </source>
</evidence>
<name>A0A642UYV1_DIURU</name>
<reference evidence="1 2" key="1">
    <citation type="submission" date="2019-07" db="EMBL/GenBank/DDBJ databases">
        <title>Genome assembly of two rare yeast pathogens: Diutina rugosa and Trichomonascus ciferrii.</title>
        <authorList>
            <person name="Mixao V."/>
            <person name="Saus E."/>
            <person name="Hansen A."/>
            <person name="Lass-Flor C."/>
            <person name="Gabaldon T."/>
        </authorList>
    </citation>
    <scope>NUCLEOTIDE SEQUENCE [LARGE SCALE GENOMIC DNA]</scope>
    <source>
        <strain evidence="1 2">CBS 613</strain>
    </source>
</reference>
<organism evidence="1 2">
    <name type="scientific">Diutina rugosa</name>
    <name type="common">Yeast</name>
    <name type="synonym">Candida rugosa</name>
    <dbReference type="NCBI Taxonomy" id="5481"/>
    <lineage>
        <taxon>Eukaryota</taxon>
        <taxon>Fungi</taxon>
        <taxon>Dikarya</taxon>
        <taxon>Ascomycota</taxon>
        <taxon>Saccharomycotina</taxon>
        <taxon>Pichiomycetes</taxon>
        <taxon>Debaryomycetaceae</taxon>
        <taxon>Diutina</taxon>
    </lineage>
</organism>
<dbReference type="EMBL" id="SWFT01000018">
    <property type="protein sequence ID" value="KAA8907929.1"/>
    <property type="molecule type" value="Genomic_DNA"/>
</dbReference>
<protein>
    <submittedName>
        <fullName evidence="1">Uncharacterized protein</fullName>
    </submittedName>
</protein>